<reference evidence="1 2" key="1">
    <citation type="journal article" date="2019" name="Mol. Ecol. Resour.">
        <title>Chromosome-level genome assembly of Triplophysa tibetana, a fish adapted to the harsh high-altitude environment of the Tibetan Plateau.</title>
        <authorList>
            <person name="Yang X."/>
            <person name="Liu H."/>
            <person name="Ma Z."/>
            <person name="Zou Y."/>
            <person name="Zou M."/>
            <person name="Mao Y."/>
            <person name="Li X."/>
            <person name="Wang H."/>
            <person name="Chen T."/>
            <person name="Wang W."/>
            <person name="Yang R."/>
        </authorList>
    </citation>
    <scope>NUCLEOTIDE SEQUENCE [LARGE SCALE GENOMIC DNA]</scope>
    <source>
        <strain evidence="1">TTIB1903HZAU</strain>
        <tissue evidence="1">Muscle</tissue>
    </source>
</reference>
<dbReference type="Proteomes" id="UP000324632">
    <property type="component" value="Chromosome 4"/>
</dbReference>
<name>A0A5A9PMF1_9TELE</name>
<dbReference type="AlphaFoldDB" id="A0A5A9PMF1"/>
<comment type="caution">
    <text evidence="1">The sequence shown here is derived from an EMBL/GenBank/DDBJ whole genome shotgun (WGS) entry which is preliminary data.</text>
</comment>
<gene>
    <name evidence="1" type="ORF">E1301_Tti012011</name>
</gene>
<organism evidence="1 2">
    <name type="scientific">Triplophysa tibetana</name>
    <dbReference type="NCBI Taxonomy" id="1572043"/>
    <lineage>
        <taxon>Eukaryota</taxon>
        <taxon>Metazoa</taxon>
        <taxon>Chordata</taxon>
        <taxon>Craniata</taxon>
        <taxon>Vertebrata</taxon>
        <taxon>Euteleostomi</taxon>
        <taxon>Actinopterygii</taxon>
        <taxon>Neopterygii</taxon>
        <taxon>Teleostei</taxon>
        <taxon>Ostariophysi</taxon>
        <taxon>Cypriniformes</taxon>
        <taxon>Nemacheilidae</taxon>
        <taxon>Triplophysa</taxon>
    </lineage>
</organism>
<sequence>MSGILPEYLSRGFYGSSYTFKRICTFPGYSSTEETDLVVPMTLETKSSYCLCAAVCARVLRGACRYCSSTEWFVSNNVGAGRTVLRQERQDGRALEIKRVRETWRKGKVDKNNSNETMCDCKSPELGRVVAWL</sequence>
<protein>
    <submittedName>
        <fullName evidence="1">Uncharacterized protein</fullName>
    </submittedName>
</protein>
<proteinExistence type="predicted"/>
<evidence type="ECO:0000313" key="1">
    <source>
        <dbReference type="EMBL" id="KAA0721937.1"/>
    </source>
</evidence>
<dbReference type="EMBL" id="SOYY01000004">
    <property type="protein sequence ID" value="KAA0721937.1"/>
    <property type="molecule type" value="Genomic_DNA"/>
</dbReference>
<keyword evidence="2" id="KW-1185">Reference proteome</keyword>
<accession>A0A5A9PMF1</accession>
<evidence type="ECO:0000313" key="2">
    <source>
        <dbReference type="Proteomes" id="UP000324632"/>
    </source>
</evidence>